<dbReference type="GO" id="GO:0070461">
    <property type="term" value="C:SAGA-type complex"/>
    <property type="evidence" value="ECO:0007669"/>
    <property type="project" value="UniProtKB-ARBA"/>
</dbReference>
<evidence type="ECO:0000256" key="3">
    <source>
        <dbReference type="ARBA" id="ARBA00022771"/>
    </source>
</evidence>
<protein>
    <recommendedName>
        <fullName evidence="10">SAGA-associated factor 11</fullName>
    </recommendedName>
</protein>
<keyword evidence="4" id="KW-0862">Zinc</keyword>
<evidence type="ECO:0000256" key="10">
    <source>
        <dbReference type="RuleBase" id="RU261113"/>
    </source>
</evidence>
<keyword evidence="9" id="KW-0539">Nucleus</keyword>
<dbReference type="Proteomes" id="UP001176517">
    <property type="component" value="Unassembled WGS sequence"/>
</dbReference>
<evidence type="ECO:0000313" key="12">
    <source>
        <dbReference type="EMBL" id="KAK0545550.1"/>
    </source>
</evidence>
<evidence type="ECO:0000256" key="8">
    <source>
        <dbReference type="ARBA" id="ARBA00023163"/>
    </source>
</evidence>
<accession>A0AAN6GKG3</accession>
<dbReference type="GO" id="GO:0006325">
    <property type="term" value="P:chromatin organization"/>
    <property type="evidence" value="ECO:0007669"/>
    <property type="project" value="UniProtKB-KW"/>
</dbReference>
<keyword evidence="3" id="KW-0863">Zinc-finger</keyword>
<reference evidence="12" key="1">
    <citation type="journal article" date="2023" name="PhytoFront">
        <title>Draft Genome Resources of Seven Strains of Tilletia horrida, Causal Agent of Kernel Smut of Rice.</title>
        <authorList>
            <person name="Khanal S."/>
            <person name="Antony Babu S."/>
            <person name="Zhou X.G."/>
        </authorList>
    </citation>
    <scope>NUCLEOTIDE SEQUENCE</scope>
    <source>
        <strain evidence="12">TX6</strain>
    </source>
</reference>
<proteinExistence type="inferred from homology"/>
<keyword evidence="13" id="KW-1185">Reference proteome</keyword>
<dbReference type="GO" id="GO:0005634">
    <property type="term" value="C:nucleus"/>
    <property type="evidence" value="ECO:0007669"/>
    <property type="project" value="UniProtKB-SubCell"/>
</dbReference>
<feature type="compositionally biased region" description="Polar residues" evidence="11">
    <location>
        <begin position="87"/>
        <end position="98"/>
    </location>
</feature>
<evidence type="ECO:0000256" key="7">
    <source>
        <dbReference type="ARBA" id="ARBA00023159"/>
    </source>
</evidence>
<evidence type="ECO:0000256" key="11">
    <source>
        <dbReference type="SAM" id="MobiDB-lite"/>
    </source>
</evidence>
<feature type="compositionally biased region" description="Basic and acidic residues" evidence="11">
    <location>
        <begin position="71"/>
        <end position="86"/>
    </location>
</feature>
<evidence type="ECO:0000313" key="13">
    <source>
        <dbReference type="Proteomes" id="UP001176517"/>
    </source>
</evidence>
<feature type="region of interest" description="Disordered" evidence="11">
    <location>
        <begin position="222"/>
        <end position="287"/>
    </location>
</feature>
<keyword evidence="2" id="KW-0479">Metal-binding</keyword>
<evidence type="ECO:0000256" key="5">
    <source>
        <dbReference type="ARBA" id="ARBA00022853"/>
    </source>
</evidence>
<feature type="compositionally biased region" description="Polar residues" evidence="11">
    <location>
        <begin position="47"/>
        <end position="64"/>
    </location>
</feature>
<comment type="caution">
    <text evidence="12">The sequence shown here is derived from an EMBL/GenBank/DDBJ whole genome shotgun (WGS) entry which is preliminary data.</text>
</comment>
<dbReference type="Pfam" id="PF08209">
    <property type="entry name" value="Sgf11"/>
    <property type="match status" value="1"/>
</dbReference>
<dbReference type="EMBL" id="JAPDMZ010000226">
    <property type="protein sequence ID" value="KAK0545550.1"/>
    <property type="molecule type" value="Genomic_DNA"/>
</dbReference>
<dbReference type="InterPro" id="IPR013246">
    <property type="entry name" value="SAGA_su_Sgf11"/>
</dbReference>
<gene>
    <name evidence="12" type="ORF">OC846_005629</name>
</gene>
<sequence length="287" mass="28848">MLLQEVVVDVAIKAHSQVSTERRIAAAMLKSDSSSSVFPVRRLQENGPMQNGAGPSTSNQTKPSGSPLASKADDGDVEMAKVKTETSDNGPTASSSPLSALGPEESVCSKCGKADCIGASGAVDCPNPNGGTDTVSATPTNAADTGGGPANSALKPDLYSHNPLYECVVCSRQVGVNRYAYHLAKCLGINNKTSGSRKPVNRSQKIANALEARKRATALVGGSAHAGSGSMRLGTPSAGGVSHLLGSAGRGGGGSRASTPALGMLAGDDASSREASTLLSPGESGRK</sequence>
<evidence type="ECO:0000256" key="9">
    <source>
        <dbReference type="ARBA" id="ARBA00023242"/>
    </source>
</evidence>
<evidence type="ECO:0000256" key="4">
    <source>
        <dbReference type="ARBA" id="ARBA00022833"/>
    </source>
</evidence>
<name>A0AAN6GKG3_9BASI</name>
<keyword evidence="7 10" id="KW-0010">Activator</keyword>
<keyword evidence="5" id="KW-0156">Chromatin regulator</keyword>
<comment type="subcellular location">
    <subcellularLocation>
        <location evidence="1 10">Nucleus</location>
    </subcellularLocation>
</comment>
<dbReference type="GO" id="GO:0008270">
    <property type="term" value="F:zinc ion binding"/>
    <property type="evidence" value="ECO:0007669"/>
    <property type="project" value="UniProtKB-KW"/>
</dbReference>
<keyword evidence="6" id="KW-0805">Transcription regulation</keyword>
<organism evidence="12 13">
    <name type="scientific">Tilletia horrida</name>
    <dbReference type="NCBI Taxonomy" id="155126"/>
    <lineage>
        <taxon>Eukaryota</taxon>
        <taxon>Fungi</taxon>
        <taxon>Dikarya</taxon>
        <taxon>Basidiomycota</taxon>
        <taxon>Ustilaginomycotina</taxon>
        <taxon>Exobasidiomycetes</taxon>
        <taxon>Tilletiales</taxon>
        <taxon>Tilletiaceae</taxon>
        <taxon>Tilletia</taxon>
    </lineage>
</organism>
<evidence type="ECO:0000256" key="1">
    <source>
        <dbReference type="ARBA" id="ARBA00004123"/>
    </source>
</evidence>
<evidence type="ECO:0000256" key="6">
    <source>
        <dbReference type="ARBA" id="ARBA00023015"/>
    </source>
</evidence>
<dbReference type="AlphaFoldDB" id="A0AAN6GKG3"/>
<evidence type="ECO:0000256" key="2">
    <source>
        <dbReference type="ARBA" id="ARBA00022723"/>
    </source>
</evidence>
<keyword evidence="8" id="KW-0804">Transcription</keyword>
<feature type="region of interest" description="Disordered" evidence="11">
    <location>
        <begin position="29"/>
        <end position="102"/>
    </location>
</feature>
<comment type="similarity">
    <text evidence="10">Belongs to the SGF11 family.</text>
</comment>